<feature type="domain" description="Tripartite ATP-independent periplasmic transporters DctQ component" evidence="10">
    <location>
        <begin position="26"/>
        <end position="154"/>
    </location>
</feature>
<protein>
    <submittedName>
        <fullName evidence="11">TRAP-type C4-dicarboxylate transport system permease small subunit</fullName>
    </submittedName>
</protein>
<evidence type="ECO:0000256" key="9">
    <source>
        <dbReference type="SAM" id="Phobius"/>
    </source>
</evidence>
<evidence type="ECO:0000256" key="4">
    <source>
        <dbReference type="ARBA" id="ARBA00022519"/>
    </source>
</evidence>
<evidence type="ECO:0000259" key="10">
    <source>
        <dbReference type="Pfam" id="PF04290"/>
    </source>
</evidence>
<dbReference type="Pfam" id="PF04290">
    <property type="entry name" value="DctQ"/>
    <property type="match status" value="1"/>
</dbReference>
<comment type="subcellular location">
    <subcellularLocation>
        <location evidence="1">Cell inner membrane</location>
        <topology evidence="1">Multi-pass membrane protein</topology>
    </subcellularLocation>
</comment>
<organism evidence="11 12">
    <name type="scientific">Ammoniphilus resinae</name>
    <dbReference type="NCBI Taxonomy" id="861532"/>
    <lineage>
        <taxon>Bacteria</taxon>
        <taxon>Bacillati</taxon>
        <taxon>Bacillota</taxon>
        <taxon>Bacilli</taxon>
        <taxon>Bacillales</taxon>
        <taxon>Paenibacillaceae</taxon>
        <taxon>Aneurinibacillus group</taxon>
        <taxon>Ammoniphilus</taxon>
    </lineage>
</organism>
<evidence type="ECO:0000313" key="11">
    <source>
        <dbReference type="EMBL" id="MBP1933331.1"/>
    </source>
</evidence>
<keyword evidence="2" id="KW-0813">Transport</keyword>
<keyword evidence="6 9" id="KW-1133">Transmembrane helix</keyword>
<sequence length="165" mass="19201">MNKSNKILRIIDSLDEYVIAVGIALITFMVTVQIPLRFFDMPLIWSEELARYLFVWITLIGIGYGVKKQIHVRMEFFFHFLPKKLQDILSIILNFIAIFSFLYIVPSSFSFAVSQTNILSAALQMPMFFLIIFVPISMVLVVIRLLIETVQLIKRFYAELRGENI</sequence>
<dbReference type="RefSeq" id="WP_209811339.1">
    <property type="nucleotide sequence ID" value="NZ_JAGGKT010000010.1"/>
</dbReference>
<keyword evidence="7 9" id="KW-0472">Membrane</keyword>
<evidence type="ECO:0000256" key="6">
    <source>
        <dbReference type="ARBA" id="ARBA00022989"/>
    </source>
</evidence>
<comment type="similarity">
    <text evidence="8">Belongs to the TRAP transporter small permease family.</text>
</comment>
<dbReference type="PANTHER" id="PTHR35011:SF2">
    <property type="entry name" value="2,3-DIKETO-L-GULONATE TRAP TRANSPORTER SMALL PERMEASE PROTEIN YIAM"/>
    <property type="match status" value="1"/>
</dbReference>
<keyword evidence="3" id="KW-1003">Cell membrane</keyword>
<reference evidence="11 12" key="1">
    <citation type="submission" date="2021-03" db="EMBL/GenBank/DDBJ databases">
        <title>Genomic Encyclopedia of Type Strains, Phase IV (KMG-IV): sequencing the most valuable type-strain genomes for metagenomic binning, comparative biology and taxonomic classification.</title>
        <authorList>
            <person name="Goeker M."/>
        </authorList>
    </citation>
    <scope>NUCLEOTIDE SEQUENCE [LARGE SCALE GENOMIC DNA]</scope>
    <source>
        <strain evidence="11 12">DSM 24738</strain>
    </source>
</reference>
<proteinExistence type="inferred from homology"/>
<name>A0ABS4GSU0_9BACL</name>
<feature type="transmembrane region" description="Helical" evidence="9">
    <location>
        <begin position="49"/>
        <end position="66"/>
    </location>
</feature>
<evidence type="ECO:0000313" key="12">
    <source>
        <dbReference type="Proteomes" id="UP001519343"/>
    </source>
</evidence>
<keyword evidence="4" id="KW-0997">Cell inner membrane</keyword>
<accession>A0ABS4GSU0</accession>
<keyword evidence="5 9" id="KW-0812">Transmembrane</keyword>
<dbReference type="EMBL" id="JAGGKT010000010">
    <property type="protein sequence ID" value="MBP1933331.1"/>
    <property type="molecule type" value="Genomic_DNA"/>
</dbReference>
<feature type="transmembrane region" description="Helical" evidence="9">
    <location>
        <begin position="87"/>
        <end position="105"/>
    </location>
</feature>
<dbReference type="PANTHER" id="PTHR35011">
    <property type="entry name" value="2,3-DIKETO-L-GULONATE TRAP TRANSPORTER SMALL PERMEASE PROTEIN YIAM"/>
    <property type="match status" value="1"/>
</dbReference>
<gene>
    <name evidence="11" type="ORF">J2Z37_003344</name>
</gene>
<evidence type="ECO:0000256" key="7">
    <source>
        <dbReference type="ARBA" id="ARBA00023136"/>
    </source>
</evidence>
<evidence type="ECO:0000256" key="2">
    <source>
        <dbReference type="ARBA" id="ARBA00022448"/>
    </source>
</evidence>
<comment type="caution">
    <text evidence="11">The sequence shown here is derived from an EMBL/GenBank/DDBJ whole genome shotgun (WGS) entry which is preliminary data.</text>
</comment>
<feature type="transmembrane region" description="Helical" evidence="9">
    <location>
        <begin position="16"/>
        <end position="37"/>
    </location>
</feature>
<dbReference type="InterPro" id="IPR055348">
    <property type="entry name" value="DctQ"/>
</dbReference>
<evidence type="ECO:0000256" key="1">
    <source>
        <dbReference type="ARBA" id="ARBA00004429"/>
    </source>
</evidence>
<keyword evidence="12" id="KW-1185">Reference proteome</keyword>
<evidence type="ECO:0000256" key="5">
    <source>
        <dbReference type="ARBA" id="ARBA00022692"/>
    </source>
</evidence>
<evidence type="ECO:0000256" key="3">
    <source>
        <dbReference type="ARBA" id="ARBA00022475"/>
    </source>
</evidence>
<dbReference type="InterPro" id="IPR007387">
    <property type="entry name" value="TRAP_DctQ"/>
</dbReference>
<evidence type="ECO:0000256" key="8">
    <source>
        <dbReference type="ARBA" id="ARBA00038436"/>
    </source>
</evidence>
<dbReference type="Proteomes" id="UP001519343">
    <property type="component" value="Unassembled WGS sequence"/>
</dbReference>
<feature type="transmembrane region" description="Helical" evidence="9">
    <location>
        <begin position="125"/>
        <end position="147"/>
    </location>
</feature>